<reference evidence="1" key="1">
    <citation type="submission" date="2022-03" db="EMBL/GenBank/DDBJ databases">
        <authorList>
            <person name="Sayadi A."/>
        </authorList>
    </citation>
    <scope>NUCLEOTIDE SEQUENCE</scope>
</reference>
<sequence>MLGRINGKIYNHTLDYVFAICNISCRAQCWKCKTKWNPPSPQLHKCSVDPVSFPAIQCHHVCCRSIKIIGLCNTCI</sequence>
<gene>
    <name evidence="1" type="ORF">ACAOBT_LOCUS35727</name>
</gene>
<proteinExistence type="predicted"/>
<dbReference type="Proteomes" id="UP001152888">
    <property type="component" value="Unassembled WGS sequence"/>
</dbReference>
<evidence type="ECO:0000313" key="2">
    <source>
        <dbReference type="Proteomes" id="UP001152888"/>
    </source>
</evidence>
<evidence type="ECO:0000313" key="1">
    <source>
        <dbReference type="EMBL" id="CAH2017004.1"/>
    </source>
</evidence>
<protein>
    <submittedName>
        <fullName evidence="1">Uncharacterized protein</fullName>
    </submittedName>
</protein>
<dbReference type="OrthoDB" id="5565075at2759"/>
<keyword evidence="2" id="KW-1185">Reference proteome</keyword>
<accession>A0A9P0QCA2</accession>
<comment type="caution">
    <text evidence="1">The sequence shown here is derived from an EMBL/GenBank/DDBJ whole genome shotgun (WGS) entry which is preliminary data.</text>
</comment>
<dbReference type="AlphaFoldDB" id="A0A9P0QCA2"/>
<organism evidence="1 2">
    <name type="scientific">Acanthoscelides obtectus</name>
    <name type="common">Bean weevil</name>
    <name type="synonym">Bruchus obtectus</name>
    <dbReference type="NCBI Taxonomy" id="200917"/>
    <lineage>
        <taxon>Eukaryota</taxon>
        <taxon>Metazoa</taxon>
        <taxon>Ecdysozoa</taxon>
        <taxon>Arthropoda</taxon>
        <taxon>Hexapoda</taxon>
        <taxon>Insecta</taxon>
        <taxon>Pterygota</taxon>
        <taxon>Neoptera</taxon>
        <taxon>Endopterygota</taxon>
        <taxon>Coleoptera</taxon>
        <taxon>Polyphaga</taxon>
        <taxon>Cucujiformia</taxon>
        <taxon>Chrysomeloidea</taxon>
        <taxon>Chrysomelidae</taxon>
        <taxon>Bruchinae</taxon>
        <taxon>Bruchini</taxon>
        <taxon>Acanthoscelides</taxon>
    </lineage>
</organism>
<name>A0A9P0QCA2_ACAOB</name>
<dbReference type="EMBL" id="CAKOFQ010009081">
    <property type="protein sequence ID" value="CAH2017004.1"/>
    <property type="molecule type" value="Genomic_DNA"/>
</dbReference>